<reference evidence="1" key="1">
    <citation type="submission" date="2020-04" db="EMBL/GenBank/DDBJ databases">
        <authorList>
            <person name="Alioto T."/>
            <person name="Alioto T."/>
            <person name="Gomez Garrido J."/>
        </authorList>
    </citation>
    <scope>NUCLEOTIDE SEQUENCE</scope>
    <source>
        <strain evidence="1">A484AB</strain>
    </source>
</reference>
<dbReference type="Proteomes" id="UP001152795">
    <property type="component" value="Unassembled WGS sequence"/>
</dbReference>
<dbReference type="InterPro" id="IPR012337">
    <property type="entry name" value="RNaseH-like_sf"/>
</dbReference>
<dbReference type="AlphaFoldDB" id="A0A7D9E613"/>
<dbReference type="PANTHER" id="PTHR12977:SF4">
    <property type="entry name" value="HISTONE-LYSINE N-METHYLTRANSFERASE KMT5B"/>
    <property type="match status" value="1"/>
</dbReference>
<keyword evidence="1" id="KW-0269">Exonuclease</keyword>
<organism evidence="1 2">
    <name type="scientific">Paramuricea clavata</name>
    <name type="common">Red gorgonian</name>
    <name type="synonym">Violescent sea-whip</name>
    <dbReference type="NCBI Taxonomy" id="317549"/>
    <lineage>
        <taxon>Eukaryota</taxon>
        <taxon>Metazoa</taxon>
        <taxon>Cnidaria</taxon>
        <taxon>Anthozoa</taxon>
        <taxon>Octocorallia</taxon>
        <taxon>Malacalcyonacea</taxon>
        <taxon>Plexauridae</taxon>
        <taxon>Paramuricea</taxon>
    </lineage>
</organism>
<dbReference type="PROSITE" id="PS50280">
    <property type="entry name" value="SET"/>
    <property type="match status" value="1"/>
</dbReference>
<dbReference type="InterPro" id="IPR046341">
    <property type="entry name" value="SET_dom_sf"/>
</dbReference>
<dbReference type="SUPFAM" id="SSF82199">
    <property type="entry name" value="SET domain"/>
    <property type="match status" value="1"/>
</dbReference>
<proteinExistence type="predicted"/>
<evidence type="ECO:0000313" key="1">
    <source>
        <dbReference type="EMBL" id="CAB4002609.1"/>
    </source>
</evidence>
<gene>
    <name evidence="1" type="ORF">PACLA_8A010371</name>
</gene>
<dbReference type="GO" id="GO:0003676">
    <property type="term" value="F:nucleic acid binding"/>
    <property type="evidence" value="ECO:0007669"/>
    <property type="project" value="InterPro"/>
</dbReference>
<dbReference type="SUPFAM" id="SSF53098">
    <property type="entry name" value="Ribonuclease H-like"/>
    <property type="match status" value="1"/>
</dbReference>
<name>A0A7D9E613_PARCT</name>
<dbReference type="EMBL" id="CACRXK020004398">
    <property type="protein sequence ID" value="CAB4002609.1"/>
    <property type="molecule type" value="Genomic_DNA"/>
</dbReference>
<accession>A0A7D9E613</accession>
<keyword evidence="1" id="KW-0378">Hydrolase</keyword>
<dbReference type="OrthoDB" id="5976735at2759"/>
<comment type="caution">
    <text evidence="1">The sequence shown here is derived from an EMBL/GenBank/DDBJ whole genome shotgun (WGS) entry which is preliminary data.</text>
</comment>
<dbReference type="GO" id="GO:0004527">
    <property type="term" value="F:exonuclease activity"/>
    <property type="evidence" value="ECO:0007669"/>
    <property type="project" value="UniProtKB-KW"/>
</dbReference>
<dbReference type="InterPro" id="IPR039977">
    <property type="entry name" value="Suv4-20/Set9"/>
</dbReference>
<dbReference type="CDD" id="cd06127">
    <property type="entry name" value="DEDDh"/>
    <property type="match status" value="1"/>
</dbReference>
<dbReference type="PANTHER" id="PTHR12977">
    <property type="entry name" value="SUPPRESSOR OF VARIEGATION 4-20-RELATED"/>
    <property type="match status" value="1"/>
</dbReference>
<dbReference type="InterPro" id="IPR036397">
    <property type="entry name" value="RNaseH_sf"/>
</dbReference>
<keyword evidence="1" id="KW-0540">Nuclease</keyword>
<dbReference type="Gene3D" id="2.170.270.10">
    <property type="entry name" value="SET domain"/>
    <property type="match status" value="1"/>
</dbReference>
<keyword evidence="2" id="KW-1185">Reference proteome</keyword>
<dbReference type="GO" id="GO:0042799">
    <property type="term" value="F:histone H4K20 methyltransferase activity"/>
    <property type="evidence" value="ECO:0007669"/>
    <property type="project" value="TreeGrafter"/>
</dbReference>
<dbReference type="InterPro" id="IPR001214">
    <property type="entry name" value="SET_dom"/>
</dbReference>
<sequence length="723" mass="80770">MNLEQSESGATITGSESITGLLQLIKGNVPKETITVYEGTISPFTPRPICPNNEFDSNLEYNIIVFDVETNTTGKAAQLCQLSAVDKTGQKCFSEYILPDKDIDKYATRVNKLTVKLVDGKRTLFKDDVALKTLTCQDATSRFVNYIHSCIESSKARTNKGVCTVVIGHNARRFDIPILLRNSASEIHAKMQALGICFGDSLPLFEHLIKIKHPALTQSNGRRCSSNQSSIYEGLFNEKFAAHDAKEDVVALRRILFSSPINLTEQDIITYCKPISSGDALKDTRYLDKRYQLLQTMRCKLYSEVSSDQAPITKSMAEKIAGSGLSYDDLMQLFVKHDCRPNCKFVSTGFSTACVKVLRDIDEGDEITCYYGDDFFGDANCKCECVTCERRGKGAFSCHDSKDAEEKKYSFRDTSKRVKRDTHRIRDLIVENTTCGYDSGVDCCERPVSDEHNDHNNLQPAKSTEYTNSAISVAGLYDNVACNSMKPAKITDESIVLEQKSSSHSEKQMKPIRKKKRRHLLTVRRRKNRSRNVLLSCEQTAGTYDQTINAREQTAGTYEQGMAIDLTSLAAVDQLSSSQLHLGNTRSVEMDTQHDIVNITDHVSDDIVHVSDECQDIIFESNQDPPMHVESVVSELNGVLYRTNQVNNEEVDDCMVSHSSNVIFLTSHVNNATDDVTCGNDDVFTEIKQVTDMAGQSRLVCDGGVWKSLENTELQPMIKHCSL</sequence>
<evidence type="ECO:0000313" key="2">
    <source>
        <dbReference type="Proteomes" id="UP001152795"/>
    </source>
</evidence>
<protein>
    <submittedName>
        <fullName evidence="1">Exonuclease R569</fullName>
    </submittedName>
</protein>
<dbReference type="GO" id="GO:0005634">
    <property type="term" value="C:nucleus"/>
    <property type="evidence" value="ECO:0007669"/>
    <property type="project" value="TreeGrafter"/>
</dbReference>
<dbReference type="Gene3D" id="3.30.420.10">
    <property type="entry name" value="Ribonuclease H-like superfamily/Ribonuclease H"/>
    <property type="match status" value="1"/>
</dbReference>
<dbReference type="Pfam" id="PF00856">
    <property type="entry name" value="SET"/>
    <property type="match status" value="1"/>
</dbReference>